<feature type="compositionally biased region" description="Basic and acidic residues" evidence="1">
    <location>
        <begin position="235"/>
        <end position="250"/>
    </location>
</feature>
<feature type="compositionally biased region" description="Low complexity" evidence="1">
    <location>
        <begin position="27"/>
        <end position="39"/>
    </location>
</feature>
<dbReference type="OrthoDB" id="5872155at2759"/>
<feature type="compositionally biased region" description="Polar residues" evidence="1">
    <location>
        <begin position="174"/>
        <end position="189"/>
    </location>
</feature>
<feature type="compositionally biased region" description="Polar residues" evidence="1">
    <location>
        <begin position="372"/>
        <end position="396"/>
    </location>
</feature>
<protein>
    <submittedName>
        <fullName evidence="2">Uncharacterized protein</fullName>
    </submittedName>
</protein>
<feature type="region of interest" description="Disordered" evidence="1">
    <location>
        <begin position="27"/>
        <end position="104"/>
    </location>
</feature>
<feature type="compositionally biased region" description="Basic and acidic residues" evidence="1">
    <location>
        <begin position="49"/>
        <end position="73"/>
    </location>
</feature>
<feature type="compositionally biased region" description="Basic and acidic residues" evidence="1">
    <location>
        <begin position="340"/>
        <end position="370"/>
    </location>
</feature>
<keyword evidence="3" id="KW-1185">Reference proteome</keyword>
<feature type="region of interest" description="Disordered" evidence="1">
    <location>
        <begin position="582"/>
        <end position="601"/>
    </location>
</feature>
<evidence type="ECO:0000313" key="3">
    <source>
        <dbReference type="Proteomes" id="UP000230423"/>
    </source>
</evidence>
<gene>
    <name evidence="2" type="ORF">TELCIR_04705</name>
</gene>
<feature type="compositionally biased region" description="Basic and acidic residues" evidence="1">
    <location>
        <begin position="285"/>
        <end position="308"/>
    </location>
</feature>
<feature type="region of interest" description="Disordered" evidence="1">
    <location>
        <begin position="416"/>
        <end position="436"/>
    </location>
</feature>
<organism evidence="2 3">
    <name type="scientific">Teladorsagia circumcincta</name>
    <name type="common">Brown stomach worm</name>
    <name type="synonym">Ostertagia circumcincta</name>
    <dbReference type="NCBI Taxonomy" id="45464"/>
    <lineage>
        <taxon>Eukaryota</taxon>
        <taxon>Metazoa</taxon>
        <taxon>Ecdysozoa</taxon>
        <taxon>Nematoda</taxon>
        <taxon>Chromadorea</taxon>
        <taxon>Rhabditida</taxon>
        <taxon>Rhabditina</taxon>
        <taxon>Rhabditomorpha</taxon>
        <taxon>Strongyloidea</taxon>
        <taxon>Trichostrongylidae</taxon>
        <taxon>Teladorsagia</taxon>
    </lineage>
</organism>
<feature type="compositionally biased region" description="Low complexity" evidence="1">
    <location>
        <begin position="76"/>
        <end position="96"/>
    </location>
</feature>
<dbReference type="Proteomes" id="UP000230423">
    <property type="component" value="Unassembled WGS sequence"/>
</dbReference>
<reference evidence="2 3" key="1">
    <citation type="submission" date="2015-09" db="EMBL/GenBank/DDBJ databases">
        <title>Draft genome of the parasitic nematode Teladorsagia circumcincta isolate WARC Sus (inbred).</title>
        <authorList>
            <person name="Mitreva M."/>
        </authorList>
    </citation>
    <scope>NUCLEOTIDE SEQUENCE [LARGE SCALE GENOMIC DNA]</scope>
    <source>
        <strain evidence="2 3">S</strain>
    </source>
</reference>
<feature type="region of interest" description="Disordered" evidence="1">
    <location>
        <begin position="162"/>
        <end position="403"/>
    </location>
</feature>
<evidence type="ECO:0000313" key="2">
    <source>
        <dbReference type="EMBL" id="PIO73318.1"/>
    </source>
</evidence>
<sequence>MEGLSEEERLKIQAVMACAELDAAATAVASAGPSAAVTPLSDVPATRDPFSKTTRERTGGPAHEPRLKQDREPSTISVRSDSTPSRSPSSISMQSDVSLPPMDGLSEKERAHIEAVMASAERDSMISMEPQPTSEMMIPPGLEDLSEEERRQILAVMAAAGAEALAPPPPQIRRSGSATVLRPTSSTPSVRDLQPERPHTAMAQIPRTPSIPKISPEQEKRRPSDYMVRSSSEFSLKDLAEGGTERRTEVEDQIDSVIPPVMEEEPISRRLPTSQAIESFGALERTLDDSQARKEKPTKVTEPVREQSPEEDIPGVDLSHLSPSEREQIRAVMRMAQMDDPGRREASQRAQYDKTDTTSKPDAPSAEKKPRQTSMTSSSELGSPTRESGYGTTSTSYDHELGDFATKTERMYDVLEDAGEVREGAHSRNDSRADDRREDFDFTYSDARFSDLNDDNFDTDRYKVSLHDESGVNVDAVEMDEEDLYSQQRTDWTGGRTRMWTTVFEGDESEQPADDVFIQHSPTEGDDGSGYALKEIEFDTGVVPSSKPIPPTRTAAVPWTPMGIETPKKATPEIMVTVHDDRLDSEDEESGSEDDDEYPDKVVAAPIAPTPTYEEVEQERQRQEQYGKEVLQQIQAFGEAANDEFDVQWAKSTLQRSQQKHEVTEPSKEVPAVSMDEIDTLSSQKHDTPLEINENEERRNPFLESPEDEDVSVDMEEVDVNRAAQFYQSHSLFCHRPGPVYTIPEDANETDGTIENTESRLIAREKKRQAARSVANSIIGLYSQPTTTTSTTTRVTTAKTTTPSTSTYTIIALGSGIHSERH</sequence>
<name>A0A2G9UST6_TELCI</name>
<feature type="compositionally biased region" description="Basic and acidic residues" evidence="1">
    <location>
        <begin position="659"/>
        <end position="668"/>
    </location>
</feature>
<proteinExistence type="predicted"/>
<feature type="region of interest" description="Disordered" evidence="1">
    <location>
        <begin position="542"/>
        <end position="566"/>
    </location>
</feature>
<dbReference type="AlphaFoldDB" id="A0A2G9UST6"/>
<dbReference type="EMBL" id="KZ345477">
    <property type="protein sequence ID" value="PIO73318.1"/>
    <property type="molecule type" value="Genomic_DNA"/>
</dbReference>
<feature type="region of interest" description="Disordered" evidence="1">
    <location>
        <begin position="653"/>
        <end position="673"/>
    </location>
</feature>
<accession>A0A2G9UST6</accession>
<evidence type="ECO:0000256" key="1">
    <source>
        <dbReference type="SAM" id="MobiDB-lite"/>
    </source>
</evidence>
<feature type="compositionally biased region" description="Acidic residues" evidence="1">
    <location>
        <begin position="583"/>
        <end position="598"/>
    </location>
</feature>